<evidence type="ECO:0000313" key="2">
    <source>
        <dbReference type="Proteomes" id="UP001194714"/>
    </source>
</evidence>
<dbReference type="Proteomes" id="UP001194714">
    <property type="component" value="Unassembled WGS sequence"/>
</dbReference>
<evidence type="ECO:0000313" key="1">
    <source>
        <dbReference type="EMBL" id="MBF5059460.1"/>
    </source>
</evidence>
<dbReference type="EMBL" id="JAAEJV010000023">
    <property type="protein sequence ID" value="MBF5059460.1"/>
    <property type="molecule type" value="Genomic_DNA"/>
</dbReference>
<reference evidence="1 2" key="1">
    <citation type="submission" date="2020-01" db="EMBL/GenBank/DDBJ databases">
        <title>Draft genome sequence of Cand. Neptunochlamydia vexilliferae K9.</title>
        <authorList>
            <person name="Schulz F."/>
            <person name="Koestlbacher S."/>
            <person name="Wascher F."/>
            <person name="Pizzetti I."/>
            <person name="Horn M."/>
        </authorList>
    </citation>
    <scope>NUCLEOTIDE SEQUENCE [LARGE SCALE GENOMIC DNA]</scope>
    <source>
        <strain evidence="1 2">K9</strain>
    </source>
</reference>
<protein>
    <submittedName>
        <fullName evidence="1">Uncharacterized protein</fullName>
    </submittedName>
</protein>
<organism evidence="1 2">
    <name type="scientific">Candidatus Neptunichlamydia vexilliferae</name>
    <dbReference type="NCBI Taxonomy" id="1651774"/>
    <lineage>
        <taxon>Bacteria</taxon>
        <taxon>Pseudomonadati</taxon>
        <taxon>Chlamydiota</taxon>
        <taxon>Chlamydiia</taxon>
        <taxon>Parachlamydiales</taxon>
        <taxon>Simkaniaceae</taxon>
        <taxon>Candidatus Neptunichlamydia</taxon>
    </lineage>
</organism>
<sequence>MVLQWNGAAKKRILSMKIDFLKIKAASPLKHSHPGFDAYVLSMEKLIREILPESAFKVHETSQFIPIDTCFEKLAPLLPLVELSEETEAPCTLSLTTLVREEHTHGVALFLCNMISQKLCPGKKMTISCLRSLSFKFIVRPKERFYVIEFFLEVDSKQELQRIQENFPRFKEEVRSTILGVRHARRIVGVKGLTLEEKRMLLHENLFSLIKDPSEIEGRDFFGDVQSLLFKGIYDQDPDKIPDHLFPIIDTKPQTFDPLIFREIEQLSALFHDEFATPRPTAHLSKLLSYLYLFKKVITYAFEAKPKERHLSFKMMQLHLDGVPTLAVLLGINLIETHESLEEKELFENIKKTIPNVTLVPGSHIINEQGKNRVRTLYIEVQKNDQKGFGIEEVKLLKKKLPKEIKKCIQKREKNRANEVKNEEQVRNVLRLTKELKSIHEPIKAIVQFHHETPSHFLFSVILARLQKPKAPTLFISSTPEMTIRNFERKVAGITKKRYTKEISLYEVLLPKKGHALAKARQKILSLLKATFHKVDDFDGGMICRKYENLAALKALLNNPLNDTLIENYFYGISPPFMQSLIDPHLLKGLFEMLLEEKSFSSKVTDEGALFSFSALHQKPLKEIEKKARAMDGEMGAVYLQRGKLYVLGLIVQNRGQIKNFFEKFDELSQLV</sequence>
<gene>
    <name evidence="1" type="ORF">NEPTK9_000974</name>
</gene>
<comment type="caution">
    <text evidence="1">The sequence shown here is derived from an EMBL/GenBank/DDBJ whole genome shotgun (WGS) entry which is preliminary data.</text>
</comment>
<keyword evidence="2" id="KW-1185">Reference proteome</keyword>
<proteinExistence type="predicted"/>
<accession>A0ABS0AZT5</accession>
<name>A0ABS0AZT5_9BACT</name>